<gene>
    <name evidence="2" type="primary">yihN_2</name>
    <name evidence="2" type="ORF">NCTC9117_06115</name>
</gene>
<evidence type="ECO:0000313" key="2">
    <source>
        <dbReference type="EMBL" id="STJ83455.1"/>
    </source>
</evidence>
<feature type="transmembrane region" description="Helical" evidence="1">
    <location>
        <begin position="60"/>
        <end position="78"/>
    </location>
</feature>
<accession>A0A376YJ27</accession>
<name>A0A376YJ27_ECOLX</name>
<evidence type="ECO:0000256" key="1">
    <source>
        <dbReference type="SAM" id="Phobius"/>
    </source>
</evidence>
<reference evidence="2 3" key="1">
    <citation type="submission" date="2018-06" db="EMBL/GenBank/DDBJ databases">
        <authorList>
            <consortium name="Pathogen Informatics"/>
            <person name="Doyle S."/>
        </authorList>
    </citation>
    <scope>NUCLEOTIDE SEQUENCE [LARGE SCALE GENOMIC DNA]</scope>
    <source>
        <strain evidence="2 3">NCTC9117</strain>
    </source>
</reference>
<dbReference type="InterPro" id="IPR036259">
    <property type="entry name" value="MFS_trans_sf"/>
</dbReference>
<proteinExistence type="predicted"/>
<sequence>MMNWPVLLKSVSRLGNSEQQGRLFGFFETGRGIVDTVVAFSALAVFTWFGSGLLGFKAGIWFYSLIVIAVGIIIFFVLNDKEEAPSVEVKKEDGASQHTSMTSVLKDKLSGLSLSRLLRLRGLLWPDILHSIPEKHLSIARCAGGGLRHH</sequence>
<keyword evidence="1" id="KW-1133">Transmembrane helix</keyword>
<feature type="transmembrane region" description="Helical" evidence="1">
    <location>
        <begin position="32"/>
        <end position="54"/>
    </location>
</feature>
<protein>
    <submittedName>
        <fullName evidence="2">Major facilitator superfamily protein</fullName>
    </submittedName>
</protein>
<dbReference type="CDD" id="cd06174">
    <property type="entry name" value="MFS"/>
    <property type="match status" value="1"/>
</dbReference>
<keyword evidence="1" id="KW-0812">Transmembrane</keyword>
<dbReference type="AlphaFoldDB" id="A0A376YJ27"/>
<evidence type="ECO:0000313" key="3">
    <source>
        <dbReference type="Proteomes" id="UP000254785"/>
    </source>
</evidence>
<dbReference type="Gene3D" id="1.20.1250.20">
    <property type="entry name" value="MFS general substrate transporter like domains"/>
    <property type="match status" value="1"/>
</dbReference>
<organism evidence="2 3">
    <name type="scientific">Escherichia coli</name>
    <dbReference type="NCBI Taxonomy" id="562"/>
    <lineage>
        <taxon>Bacteria</taxon>
        <taxon>Pseudomonadati</taxon>
        <taxon>Pseudomonadota</taxon>
        <taxon>Gammaproteobacteria</taxon>
        <taxon>Enterobacterales</taxon>
        <taxon>Enterobacteriaceae</taxon>
        <taxon>Escherichia</taxon>
    </lineage>
</organism>
<dbReference type="Proteomes" id="UP000254785">
    <property type="component" value="Unassembled WGS sequence"/>
</dbReference>
<keyword evidence="1" id="KW-0472">Membrane</keyword>
<dbReference type="SUPFAM" id="SSF103473">
    <property type="entry name" value="MFS general substrate transporter"/>
    <property type="match status" value="1"/>
</dbReference>
<dbReference type="EMBL" id="UGDC01000003">
    <property type="protein sequence ID" value="STJ83455.1"/>
    <property type="molecule type" value="Genomic_DNA"/>
</dbReference>